<feature type="domain" description="Metallo-beta-lactamase" evidence="10">
    <location>
        <begin position="19"/>
        <end position="249"/>
    </location>
</feature>
<dbReference type="Pfam" id="PF16661">
    <property type="entry name" value="Lactamase_B_6"/>
    <property type="match status" value="1"/>
</dbReference>
<evidence type="ECO:0000256" key="7">
    <source>
        <dbReference type="ARBA" id="ARBA00022801"/>
    </source>
</evidence>
<name>G0QJL2_ICHMU</name>
<dbReference type="RefSeq" id="XP_004039897.1">
    <property type="nucleotide sequence ID" value="XM_004039849.1"/>
</dbReference>
<evidence type="ECO:0000256" key="6">
    <source>
        <dbReference type="ARBA" id="ARBA00022723"/>
    </source>
</evidence>
<dbReference type="FunCoup" id="G0QJL2">
    <property type="interactions" value="181"/>
</dbReference>
<dbReference type="AlphaFoldDB" id="G0QJL2"/>
<dbReference type="GO" id="GO:0046872">
    <property type="term" value="F:metal ion binding"/>
    <property type="evidence" value="ECO:0007669"/>
    <property type="project" value="UniProtKB-KW"/>
</dbReference>
<dbReference type="GO" id="GO:0016787">
    <property type="term" value="F:hydrolase activity"/>
    <property type="evidence" value="ECO:0007669"/>
    <property type="project" value="UniProtKB-KW"/>
</dbReference>
<dbReference type="GO" id="GO:0005737">
    <property type="term" value="C:cytoplasm"/>
    <property type="evidence" value="ECO:0007669"/>
    <property type="project" value="UniProtKB-SubCell"/>
</dbReference>
<feature type="domain" description="Beta-Casp" evidence="11">
    <location>
        <begin position="269"/>
        <end position="387"/>
    </location>
</feature>
<proteinExistence type="inferred from homology"/>
<dbReference type="InterPro" id="IPR011108">
    <property type="entry name" value="RMMBL"/>
</dbReference>
<evidence type="ECO:0000256" key="3">
    <source>
        <dbReference type="ARBA" id="ARBA00004496"/>
    </source>
</evidence>
<dbReference type="Gene3D" id="3.60.15.10">
    <property type="entry name" value="Ribonuclease Z/Hydroxyacylglutathione hydrolase-like"/>
    <property type="match status" value="1"/>
</dbReference>
<sequence length="456" mass="52341">MNNENILQVYPLGAGQEVGRSCIIIKIFDKLIMLDCGLHMSMTDQTRYPDFEKIKQKFNFPANTQYTDIIDLVLISHFHLDHIGALPYFSEIYQYDGPIYMTAPTKALFPYMCEDYRKVISDTYKKENMIDDNNNNDQLQKMPFVYSQENIQNSFQKVQTIQLLETIDVNGIKIKPYYAGHVLGACMFLIEYKGIKVVYTGDFHSNADRHLGAAWIDKINPDLLISECTYGTIVRESKRARERTFLQQVQETIDQGGKVLIPVFALGRAQELCVLLETYWQRTQNQAPVYFAAGMIEKANFYYKLFVNWTNEKIKSCYLIDNMFNFKHIKPFQKSLIKANMPMVLFATPGMLHAGLSMQVFKEWCYDSKNTLIIPGYCVAGTLGNKLLSGCKQVILDKKTYDVNMKVKNMSFSAHADAKGILGLIKHCEAKNVLLVHGDVARMMSLAESEYIKQFQ</sequence>
<keyword evidence="13" id="KW-1185">Reference proteome</keyword>
<reference evidence="12 13" key="1">
    <citation type="submission" date="2011-07" db="EMBL/GenBank/DDBJ databases">
        <authorList>
            <person name="Coyne R."/>
            <person name="Brami D."/>
            <person name="Johnson J."/>
            <person name="Hostetler J."/>
            <person name="Hannick L."/>
            <person name="Clark T."/>
            <person name="Cassidy-Hanley D."/>
            <person name="Inman J."/>
        </authorList>
    </citation>
    <scope>NUCLEOTIDE SEQUENCE [LARGE SCALE GENOMIC DNA]</scope>
    <source>
        <strain evidence="12 13">G5</strain>
    </source>
</reference>
<protein>
    <recommendedName>
        <fullName evidence="14">Integrator complex subunit 11</fullName>
    </recommendedName>
</protein>
<organism evidence="12 13">
    <name type="scientific">Ichthyophthirius multifiliis</name>
    <name type="common">White spot disease agent</name>
    <name type="synonym">Ich</name>
    <dbReference type="NCBI Taxonomy" id="5932"/>
    <lineage>
        <taxon>Eukaryota</taxon>
        <taxon>Sar</taxon>
        <taxon>Alveolata</taxon>
        <taxon>Ciliophora</taxon>
        <taxon>Intramacronucleata</taxon>
        <taxon>Oligohymenophorea</taxon>
        <taxon>Hymenostomatida</taxon>
        <taxon>Ophryoglenina</taxon>
        <taxon>Ichthyophthirius</taxon>
    </lineage>
</organism>
<evidence type="ECO:0000259" key="10">
    <source>
        <dbReference type="SMART" id="SM00849"/>
    </source>
</evidence>
<dbReference type="GeneID" id="14910785"/>
<dbReference type="OMA" id="YLDGMIW"/>
<gene>
    <name evidence="12" type="ORF">IMG5_006210</name>
</gene>
<dbReference type="OrthoDB" id="10249535at2759"/>
<dbReference type="Gene3D" id="3.40.50.10890">
    <property type="match status" value="1"/>
</dbReference>
<evidence type="ECO:0008006" key="14">
    <source>
        <dbReference type="Google" id="ProtNLM"/>
    </source>
</evidence>
<dbReference type="InterPro" id="IPR036866">
    <property type="entry name" value="RibonucZ/Hydroxyglut_hydro"/>
</dbReference>
<comment type="cofactor">
    <cofactor evidence="1">
        <name>Zn(2+)</name>
        <dbReference type="ChEBI" id="CHEBI:29105"/>
    </cofactor>
</comment>
<evidence type="ECO:0000256" key="5">
    <source>
        <dbReference type="ARBA" id="ARBA00022490"/>
    </source>
</evidence>
<keyword evidence="9" id="KW-0539">Nucleus</keyword>
<dbReference type="InterPro" id="IPR022712">
    <property type="entry name" value="Beta_Casp"/>
</dbReference>
<dbReference type="STRING" id="857967.G0QJL2"/>
<dbReference type="InterPro" id="IPR001279">
    <property type="entry name" value="Metallo-B-lactamas"/>
</dbReference>
<dbReference type="SMART" id="SM00849">
    <property type="entry name" value="Lactamase_B"/>
    <property type="match status" value="1"/>
</dbReference>
<evidence type="ECO:0000313" key="12">
    <source>
        <dbReference type="EMBL" id="EGR34593.1"/>
    </source>
</evidence>
<keyword evidence="7" id="KW-0378">Hydrolase</keyword>
<evidence type="ECO:0000313" key="13">
    <source>
        <dbReference type="Proteomes" id="UP000008983"/>
    </source>
</evidence>
<evidence type="ECO:0000256" key="8">
    <source>
        <dbReference type="ARBA" id="ARBA00022833"/>
    </source>
</evidence>
<comment type="subcellular location">
    <subcellularLocation>
        <location evidence="3">Cytoplasm</location>
    </subcellularLocation>
    <subcellularLocation>
        <location evidence="2">Nucleus</location>
    </subcellularLocation>
</comment>
<dbReference type="InParanoid" id="G0QJL2"/>
<keyword evidence="6" id="KW-0479">Metal-binding</keyword>
<dbReference type="SMART" id="SM01027">
    <property type="entry name" value="Beta-Casp"/>
    <property type="match status" value="1"/>
</dbReference>
<dbReference type="eggNOG" id="KOG1136">
    <property type="taxonomic scope" value="Eukaryota"/>
</dbReference>
<dbReference type="PANTHER" id="PTHR11203">
    <property type="entry name" value="CLEAVAGE AND POLYADENYLATION SPECIFICITY FACTOR FAMILY MEMBER"/>
    <property type="match status" value="1"/>
</dbReference>
<dbReference type="EMBL" id="GL983071">
    <property type="protein sequence ID" value="EGR34593.1"/>
    <property type="molecule type" value="Genomic_DNA"/>
</dbReference>
<evidence type="ECO:0000256" key="1">
    <source>
        <dbReference type="ARBA" id="ARBA00001947"/>
    </source>
</evidence>
<dbReference type="FunFam" id="3.40.50.10890:FF:000002">
    <property type="entry name" value="Integrator complex subunit 11"/>
    <property type="match status" value="1"/>
</dbReference>
<evidence type="ECO:0000256" key="9">
    <source>
        <dbReference type="ARBA" id="ARBA00023242"/>
    </source>
</evidence>
<dbReference type="PANTHER" id="PTHR11203:SF37">
    <property type="entry name" value="INTEGRATOR COMPLEX SUBUNIT 11"/>
    <property type="match status" value="1"/>
</dbReference>
<keyword evidence="5" id="KW-0963">Cytoplasm</keyword>
<dbReference type="Pfam" id="PF07521">
    <property type="entry name" value="RMMBL"/>
    <property type="match status" value="1"/>
</dbReference>
<dbReference type="GO" id="GO:0004521">
    <property type="term" value="F:RNA endonuclease activity"/>
    <property type="evidence" value="ECO:0007669"/>
    <property type="project" value="TreeGrafter"/>
</dbReference>
<dbReference type="GO" id="GO:0016180">
    <property type="term" value="P:snRNA processing"/>
    <property type="evidence" value="ECO:0007669"/>
    <property type="project" value="TreeGrafter"/>
</dbReference>
<comment type="similarity">
    <text evidence="4">Belongs to the metallo-beta-lactamase superfamily. RNA-metabolizing metallo-beta-lactamase-like family. INTS11 subfamily.</text>
</comment>
<dbReference type="SUPFAM" id="SSF56281">
    <property type="entry name" value="Metallo-hydrolase/oxidoreductase"/>
    <property type="match status" value="1"/>
</dbReference>
<dbReference type="Proteomes" id="UP000008983">
    <property type="component" value="Unassembled WGS sequence"/>
</dbReference>
<evidence type="ECO:0000256" key="2">
    <source>
        <dbReference type="ARBA" id="ARBA00004123"/>
    </source>
</evidence>
<dbReference type="Pfam" id="PF10996">
    <property type="entry name" value="Beta-Casp"/>
    <property type="match status" value="1"/>
</dbReference>
<keyword evidence="8" id="KW-0862">Zinc</keyword>
<evidence type="ECO:0000259" key="11">
    <source>
        <dbReference type="SMART" id="SM01027"/>
    </source>
</evidence>
<accession>G0QJL2</accession>
<dbReference type="InterPro" id="IPR050698">
    <property type="entry name" value="MBL"/>
</dbReference>
<evidence type="ECO:0000256" key="4">
    <source>
        <dbReference type="ARBA" id="ARBA00007093"/>
    </source>
</evidence>
<dbReference type="GO" id="GO:0005634">
    <property type="term" value="C:nucleus"/>
    <property type="evidence" value="ECO:0007669"/>
    <property type="project" value="UniProtKB-SubCell"/>
</dbReference>